<evidence type="ECO:0000256" key="10">
    <source>
        <dbReference type="ARBA" id="ARBA00023004"/>
    </source>
</evidence>
<comment type="cofactor">
    <cofactor evidence="15 17">
        <name>[4Fe-4S] cluster</name>
        <dbReference type="ChEBI" id="CHEBI:49883"/>
    </cofactor>
    <text evidence="15 17">Binds 1 [4Fe-4S] cluster. The cluster is coordinated with 3 cysteines and an exchangeable S-adenosyl-L-methionine.</text>
</comment>
<dbReference type="CDD" id="cd01335">
    <property type="entry name" value="Radical_SAM"/>
    <property type="match status" value="1"/>
</dbReference>
<evidence type="ECO:0000256" key="7">
    <source>
        <dbReference type="ARBA" id="ARBA00022691"/>
    </source>
</evidence>
<dbReference type="GO" id="GO:0004109">
    <property type="term" value="F:coproporphyrinogen oxidase activity"/>
    <property type="evidence" value="ECO:0007669"/>
    <property type="project" value="InterPro"/>
</dbReference>
<dbReference type="Gene3D" id="1.10.10.920">
    <property type="match status" value="1"/>
</dbReference>
<evidence type="ECO:0000256" key="2">
    <source>
        <dbReference type="ARBA" id="ARBA00004785"/>
    </source>
</evidence>
<dbReference type="SFLD" id="SFLDG01082">
    <property type="entry name" value="B12-binding_domain_containing"/>
    <property type="match status" value="1"/>
</dbReference>
<evidence type="ECO:0000256" key="17">
    <source>
        <dbReference type="PIRSR" id="PIRSR000167-2"/>
    </source>
</evidence>
<keyword evidence="11 15" id="KW-0411">Iron-sulfur</keyword>
<feature type="binding site" evidence="17">
    <location>
        <position position="56"/>
    </location>
    <ligand>
        <name>[4Fe-4S] cluster</name>
        <dbReference type="ChEBI" id="CHEBI:49883"/>
        <note>4Fe-4S-S-AdoMet</note>
    </ligand>
</feature>
<accession>A0A1T4R8M1</accession>
<feature type="binding site" evidence="16">
    <location>
        <position position="140"/>
    </location>
    <ligand>
        <name>S-adenosyl-L-methionine</name>
        <dbReference type="ChEBI" id="CHEBI:59789"/>
        <label>1</label>
    </ligand>
</feature>
<comment type="function">
    <text evidence="13">Involved in the heme biosynthesis. Catalyzes the anaerobic oxidative decarboxylation of propionate groups of rings A and B of coproporphyrinogen III to yield the vinyl groups in protoporphyrinogen IX.</text>
</comment>
<dbReference type="NCBIfam" id="TIGR00538">
    <property type="entry name" value="hemN"/>
    <property type="match status" value="1"/>
</dbReference>
<dbReference type="Gene3D" id="3.80.30.20">
    <property type="entry name" value="tm_1862 like domain"/>
    <property type="match status" value="1"/>
</dbReference>
<dbReference type="PIRSF" id="PIRSF000167">
    <property type="entry name" value="HemN"/>
    <property type="match status" value="1"/>
</dbReference>
<comment type="catalytic activity">
    <reaction evidence="14 15">
        <text>coproporphyrinogen III + 2 S-adenosyl-L-methionine = protoporphyrinogen IX + 2 5'-deoxyadenosine + 2 L-methionine + 2 CO2</text>
        <dbReference type="Rhea" id="RHEA:15425"/>
        <dbReference type="ChEBI" id="CHEBI:16526"/>
        <dbReference type="ChEBI" id="CHEBI:17319"/>
        <dbReference type="ChEBI" id="CHEBI:57307"/>
        <dbReference type="ChEBI" id="CHEBI:57309"/>
        <dbReference type="ChEBI" id="CHEBI:57844"/>
        <dbReference type="ChEBI" id="CHEBI:59789"/>
        <dbReference type="EC" id="1.3.98.3"/>
    </reaction>
</comment>
<dbReference type="InterPro" id="IPR058240">
    <property type="entry name" value="rSAM_sf"/>
</dbReference>
<dbReference type="STRING" id="1365950.SAMN05428963_10695"/>
<proteinExistence type="inferred from homology"/>
<feature type="binding site" evidence="16">
    <location>
        <position position="107"/>
    </location>
    <ligand>
        <name>S-adenosyl-L-methionine</name>
        <dbReference type="ChEBI" id="CHEBI:59789"/>
        <label>1</label>
    </ligand>
</feature>
<keyword evidence="9 15" id="KW-0560">Oxidoreductase</keyword>
<keyword evidence="7 15" id="KW-0949">S-adenosyl-L-methionine</keyword>
<evidence type="ECO:0000313" key="19">
    <source>
        <dbReference type="EMBL" id="SKA12018.1"/>
    </source>
</evidence>
<feature type="binding site" evidence="16">
    <location>
        <position position="238"/>
    </location>
    <ligand>
        <name>S-adenosyl-L-methionine</name>
        <dbReference type="ChEBI" id="CHEBI:59789"/>
        <label>2</label>
    </ligand>
</feature>
<evidence type="ECO:0000256" key="5">
    <source>
        <dbReference type="ARBA" id="ARBA00022485"/>
    </source>
</evidence>
<evidence type="ECO:0000256" key="6">
    <source>
        <dbReference type="ARBA" id="ARBA00022490"/>
    </source>
</evidence>
<evidence type="ECO:0000256" key="4">
    <source>
        <dbReference type="ARBA" id="ARBA00011245"/>
    </source>
</evidence>
<reference evidence="19 20" key="1">
    <citation type="submission" date="2017-02" db="EMBL/GenBank/DDBJ databases">
        <authorList>
            <person name="Peterson S.W."/>
        </authorList>
    </citation>
    <scope>NUCLEOTIDE SEQUENCE [LARGE SCALE GENOMIC DNA]</scope>
    <source>
        <strain evidence="19 20">USBA 369</strain>
    </source>
</reference>
<comment type="pathway">
    <text evidence="2 15">Porphyrin-containing compound metabolism; protoporphyrin-IX biosynthesis; protoporphyrinogen-IX from coproporphyrinogen-III (AdoMet route): step 1/1.</text>
</comment>
<dbReference type="GO" id="GO:0051539">
    <property type="term" value="F:4 iron, 4 sulfur cluster binding"/>
    <property type="evidence" value="ECO:0007669"/>
    <property type="project" value="UniProtKB-KW"/>
</dbReference>
<dbReference type="InterPro" id="IPR007197">
    <property type="entry name" value="rSAM"/>
</dbReference>
<evidence type="ECO:0000256" key="11">
    <source>
        <dbReference type="ARBA" id="ARBA00023014"/>
    </source>
</evidence>
<evidence type="ECO:0000256" key="16">
    <source>
        <dbReference type="PIRSR" id="PIRSR000167-1"/>
    </source>
</evidence>
<dbReference type="PANTHER" id="PTHR13932:SF6">
    <property type="entry name" value="OXYGEN-INDEPENDENT COPROPORPHYRINOGEN III OXIDASE"/>
    <property type="match status" value="1"/>
</dbReference>
<dbReference type="InterPro" id="IPR006638">
    <property type="entry name" value="Elp3/MiaA/NifB-like_rSAM"/>
</dbReference>
<evidence type="ECO:0000256" key="3">
    <source>
        <dbReference type="ARBA" id="ARBA00005493"/>
    </source>
</evidence>
<dbReference type="EMBL" id="FUXL01000006">
    <property type="protein sequence ID" value="SKA12018.1"/>
    <property type="molecule type" value="Genomic_DNA"/>
</dbReference>
<dbReference type="Pfam" id="PF04055">
    <property type="entry name" value="Radical_SAM"/>
    <property type="match status" value="1"/>
</dbReference>
<dbReference type="InterPro" id="IPR034505">
    <property type="entry name" value="Coproporphyrinogen-III_oxidase"/>
</dbReference>
<comment type="subunit">
    <text evidence="4">Monomer.</text>
</comment>
<keyword evidence="12 15" id="KW-0627">Porphyrin biosynthesis</keyword>
<dbReference type="GO" id="GO:0046872">
    <property type="term" value="F:metal ion binding"/>
    <property type="evidence" value="ECO:0007669"/>
    <property type="project" value="UniProtKB-KW"/>
</dbReference>
<comment type="similarity">
    <text evidence="3 15">Belongs to the anaerobic coproporphyrinogen-III oxidase family.</text>
</comment>
<dbReference type="GO" id="GO:0051989">
    <property type="term" value="F:coproporphyrinogen dehydrogenase activity"/>
    <property type="evidence" value="ECO:0007669"/>
    <property type="project" value="UniProtKB-EC"/>
</dbReference>
<evidence type="ECO:0000256" key="1">
    <source>
        <dbReference type="ARBA" id="ARBA00004496"/>
    </source>
</evidence>
<gene>
    <name evidence="19" type="ORF">SAMN05428963_10695</name>
</gene>
<feature type="binding site" evidence="16">
    <location>
        <position position="179"/>
    </location>
    <ligand>
        <name>S-adenosyl-L-methionine</name>
        <dbReference type="ChEBI" id="CHEBI:59789"/>
        <label>2</label>
    </ligand>
</feature>
<sequence>MNAEKILANSKPVPRYTSYPTAPHFHEGVTGETYRAWLSTLQPGTRIGLYVHVPYCDQLCWFCGCHTKHTLRYEPVASYLTQVEREIEMVAALLPAGVSVSNIHWGGGSPTMLTPDDTRRLATRLSAAFPYADDAELAVEIDPRDLTEEKLDALADAGIGRASIGVQDFSEIVQKAINRHQSFEVTRAAVDGLRRRGVGSLNCDLVYGLPHQTQERLLATVDSVIRLRPDRIALFGYAHVPWMKKHMQLIDEAVLPGAVERFDDALAAADRLVAAGYQRIGLDHFALPEDSLAIAARQRRLHRNFQGYTTDATACLIGLGPSAIGSFPQGYVQNIVAIGEWGRAVEERRLPIAKGVARSTEDTVRAFLIERLMCDFEVSSAELSARFGADAAAIQWELAQLSSGEVGELVEFDGDLLRVNEEDRPFVRRIAATFDTYLRDGKGRHSIAV</sequence>
<dbReference type="RefSeq" id="WP_078708493.1">
    <property type="nucleotide sequence ID" value="NZ_FUXL01000006.1"/>
</dbReference>
<dbReference type="EC" id="1.3.98.3" evidence="15"/>
<dbReference type="GO" id="GO:0006782">
    <property type="term" value="P:protoporphyrinogen IX biosynthetic process"/>
    <property type="evidence" value="ECO:0007669"/>
    <property type="project" value="UniProtKB-UniPathway"/>
</dbReference>
<dbReference type="SFLD" id="SFLDG01065">
    <property type="entry name" value="anaerobic_coproporphyrinogen-I"/>
    <property type="match status" value="1"/>
</dbReference>
<dbReference type="SFLD" id="SFLDS00029">
    <property type="entry name" value="Radical_SAM"/>
    <property type="match status" value="1"/>
</dbReference>
<evidence type="ECO:0000256" key="9">
    <source>
        <dbReference type="ARBA" id="ARBA00023002"/>
    </source>
</evidence>
<dbReference type="UniPathway" id="UPA00251">
    <property type="reaction ID" value="UER00323"/>
</dbReference>
<organism evidence="19 20">
    <name type="scientific">Consotaella salsifontis</name>
    <dbReference type="NCBI Taxonomy" id="1365950"/>
    <lineage>
        <taxon>Bacteria</taxon>
        <taxon>Pseudomonadati</taxon>
        <taxon>Pseudomonadota</taxon>
        <taxon>Alphaproteobacteria</taxon>
        <taxon>Hyphomicrobiales</taxon>
        <taxon>Aurantimonadaceae</taxon>
        <taxon>Consotaella</taxon>
    </lineage>
</organism>
<dbReference type="SMART" id="SM00729">
    <property type="entry name" value="Elp3"/>
    <property type="match status" value="1"/>
</dbReference>
<keyword evidence="20" id="KW-1185">Reference proteome</keyword>
<feature type="binding site" evidence="16">
    <location>
        <position position="204"/>
    </location>
    <ligand>
        <name>S-adenosyl-L-methionine</name>
        <dbReference type="ChEBI" id="CHEBI:59789"/>
        <label>2</label>
    </ligand>
</feature>
<dbReference type="PROSITE" id="PS51918">
    <property type="entry name" value="RADICAL_SAM"/>
    <property type="match status" value="1"/>
</dbReference>
<evidence type="ECO:0000256" key="12">
    <source>
        <dbReference type="ARBA" id="ARBA00023244"/>
    </source>
</evidence>
<evidence type="ECO:0000256" key="8">
    <source>
        <dbReference type="ARBA" id="ARBA00022723"/>
    </source>
</evidence>
<evidence type="ECO:0000259" key="18">
    <source>
        <dbReference type="PROSITE" id="PS51918"/>
    </source>
</evidence>
<keyword evidence="5 15" id="KW-0004">4Fe-4S</keyword>
<dbReference type="AlphaFoldDB" id="A0A1T4R8M1"/>
<feature type="binding site" evidence="16">
    <location>
        <position position="50"/>
    </location>
    <ligand>
        <name>S-adenosyl-L-methionine</name>
        <dbReference type="ChEBI" id="CHEBI:59789"/>
        <label>1</label>
    </ligand>
</feature>
<protein>
    <recommendedName>
        <fullName evidence="15">Coproporphyrinogen-III oxidase</fullName>
        <ecNumber evidence="15">1.3.98.3</ecNumber>
    </recommendedName>
</protein>
<name>A0A1T4R8M1_9HYPH</name>
<keyword evidence="8 15" id="KW-0479">Metal-binding</keyword>
<dbReference type="Proteomes" id="UP000190135">
    <property type="component" value="Unassembled WGS sequence"/>
</dbReference>
<feature type="binding site" evidence="16">
    <location>
        <position position="324"/>
    </location>
    <ligand>
        <name>S-adenosyl-L-methionine</name>
        <dbReference type="ChEBI" id="CHEBI:59789"/>
        <label>1</label>
    </ligand>
</feature>
<dbReference type="InterPro" id="IPR023404">
    <property type="entry name" value="rSAM_horseshoe"/>
</dbReference>
<feature type="binding site" evidence="17">
    <location>
        <position position="60"/>
    </location>
    <ligand>
        <name>[4Fe-4S] cluster</name>
        <dbReference type="ChEBI" id="CHEBI:49883"/>
        <note>4Fe-4S-S-AdoMet</note>
    </ligand>
</feature>
<feature type="binding site" evidence="16">
    <location>
        <begin position="62"/>
        <end position="64"/>
    </location>
    <ligand>
        <name>S-adenosyl-L-methionine</name>
        <dbReference type="ChEBI" id="CHEBI:59789"/>
        <label>2</label>
    </ligand>
</feature>
<dbReference type="InterPro" id="IPR004558">
    <property type="entry name" value="Coprogen_oxidase_HemN"/>
</dbReference>
<comment type="subcellular location">
    <subcellularLocation>
        <location evidence="1 15">Cytoplasm</location>
    </subcellularLocation>
</comment>
<keyword evidence="10 15" id="KW-0408">Iron</keyword>
<evidence type="ECO:0000256" key="13">
    <source>
        <dbReference type="ARBA" id="ARBA00024295"/>
    </source>
</evidence>
<dbReference type="OrthoDB" id="9808022at2"/>
<keyword evidence="6 15" id="KW-0963">Cytoplasm</keyword>
<evidence type="ECO:0000313" key="20">
    <source>
        <dbReference type="Proteomes" id="UP000190135"/>
    </source>
</evidence>
<dbReference type="SUPFAM" id="SSF102114">
    <property type="entry name" value="Radical SAM enzymes"/>
    <property type="match status" value="1"/>
</dbReference>
<evidence type="ECO:0000256" key="14">
    <source>
        <dbReference type="ARBA" id="ARBA00048321"/>
    </source>
</evidence>
<feature type="binding site" evidence="17">
    <location>
        <position position="63"/>
    </location>
    <ligand>
        <name>[4Fe-4S] cluster</name>
        <dbReference type="ChEBI" id="CHEBI:49883"/>
        <note>4Fe-4S-S-AdoMet</note>
    </ligand>
</feature>
<dbReference type="GO" id="GO:0005737">
    <property type="term" value="C:cytoplasm"/>
    <property type="evidence" value="ECO:0007669"/>
    <property type="project" value="UniProtKB-SubCell"/>
</dbReference>
<evidence type="ECO:0000256" key="15">
    <source>
        <dbReference type="PIRNR" id="PIRNR000167"/>
    </source>
</evidence>
<feature type="domain" description="Radical SAM core" evidence="18">
    <location>
        <begin position="41"/>
        <end position="283"/>
    </location>
</feature>
<feature type="binding site" evidence="16">
    <location>
        <position position="167"/>
    </location>
    <ligand>
        <name>S-adenosyl-L-methionine</name>
        <dbReference type="ChEBI" id="CHEBI:59789"/>
        <label>2</label>
    </ligand>
</feature>
<dbReference type="PANTHER" id="PTHR13932">
    <property type="entry name" value="COPROPORPHYRINIGEN III OXIDASE"/>
    <property type="match status" value="1"/>
</dbReference>